<name>A0A7X0JT10_9GAMM</name>
<feature type="active site" description="Nucleophile" evidence="9">
    <location>
        <position position="152"/>
    </location>
</feature>
<dbReference type="Gene3D" id="2.40.440.10">
    <property type="entry name" value="L,D-transpeptidase catalytic domain-like"/>
    <property type="match status" value="1"/>
</dbReference>
<evidence type="ECO:0000256" key="6">
    <source>
        <dbReference type="ARBA" id="ARBA00022960"/>
    </source>
</evidence>
<keyword evidence="3" id="KW-0328">Glycosyltransferase</keyword>
<dbReference type="Pfam" id="PF03734">
    <property type="entry name" value="YkuD"/>
    <property type="match status" value="1"/>
</dbReference>
<dbReference type="InterPro" id="IPR050979">
    <property type="entry name" value="LD-transpeptidase"/>
</dbReference>
<dbReference type="InterPro" id="IPR038063">
    <property type="entry name" value="Transpep_catalytic_dom"/>
</dbReference>
<dbReference type="AlphaFoldDB" id="A0A7X0JT10"/>
<gene>
    <name evidence="11" type="ORF">HNR48_002020</name>
</gene>
<dbReference type="UniPathway" id="UPA00219"/>
<dbReference type="Proteomes" id="UP000528457">
    <property type="component" value="Unassembled WGS sequence"/>
</dbReference>
<protein>
    <recommendedName>
        <fullName evidence="10">L,D-TPase catalytic domain-containing protein</fullName>
    </recommendedName>
</protein>
<keyword evidence="12" id="KW-1185">Reference proteome</keyword>
<dbReference type="EMBL" id="JACHHT010000002">
    <property type="protein sequence ID" value="MBB6521735.1"/>
    <property type="molecule type" value="Genomic_DNA"/>
</dbReference>
<proteinExistence type="inferred from homology"/>
<comment type="pathway">
    <text evidence="1 9">Cell wall biogenesis; peptidoglycan biosynthesis.</text>
</comment>
<keyword evidence="5" id="KW-0378">Hydrolase</keyword>
<dbReference type="GO" id="GO:0071972">
    <property type="term" value="F:peptidoglycan L,D-transpeptidase activity"/>
    <property type="evidence" value="ECO:0007669"/>
    <property type="project" value="TreeGrafter"/>
</dbReference>
<dbReference type="GO" id="GO:0016757">
    <property type="term" value="F:glycosyltransferase activity"/>
    <property type="evidence" value="ECO:0007669"/>
    <property type="project" value="UniProtKB-KW"/>
</dbReference>
<dbReference type="InterPro" id="IPR005490">
    <property type="entry name" value="LD_TPept_cat_dom"/>
</dbReference>
<dbReference type="GO" id="GO:0005576">
    <property type="term" value="C:extracellular region"/>
    <property type="evidence" value="ECO:0007669"/>
    <property type="project" value="TreeGrafter"/>
</dbReference>
<evidence type="ECO:0000313" key="12">
    <source>
        <dbReference type="Proteomes" id="UP000528457"/>
    </source>
</evidence>
<evidence type="ECO:0000256" key="3">
    <source>
        <dbReference type="ARBA" id="ARBA00022676"/>
    </source>
</evidence>
<sequence>MNPKLSTFLNEHPELSLAIEVSVSAQCCELYHRDGELLRRYPVSTAAAGVNSKEGSYGTPPGLHQVAERIGEGVEKGMCFVGRVPTGELADIEGLAPNCRTEGDFILSRILWLKGLEPGLNQGEGIDSRQRYIYFHGTNEEYLIGEAASHGCIRMKNDDVIDLFDRVAVGTPVYIAP</sequence>
<evidence type="ECO:0000256" key="9">
    <source>
        <dbReference type="PROSITE-ProRule" id="PRU01373"/>
    </source>
</evidence>
<dbReference type="SUPFAM" id="SSF141523">
    <property type="entry name" value="L,D-transpeptidase catalytic domain-like"/>
    <property type="match status" value="1"/>
</dbReference>
<comment type="caution">
    <text evidence="11">The sequence shown here is derived from an EMBL/GenBank/DDBJ whole genome shotgun (WGS) entry which is preliminary data.</text>
</comment>
<evidence type="ECO:0000256" key="1">
    <source>
        <dbReference type="ARBA" id="ARBA00004752"/>
    </source>
</evidence>
<dbReference type="PANTHER" id="PTHR30582:SF24">
    <property type="entry name" value="L,D-TRANSPEPTIDASE ERFK_SRFK-RELATED"/>
    <property type="match status" value="1"/>
</dbReference>
<evidence type="ECO:0000259" key="10">
    <source>
        <dbReference type="PROSITE" id="PS52029"/>
    </source>
</evidence>
<dbReference type="PANTHER" id="PTHR30582">
    <property type="entry name" value="L,D-TRANSPEPTIDASE"/>
    <property type="match status" value="1"/>
</dbReference>
<keyword evidence="6 9" id="KW-0133">Cell shape</keyword>
<keyword evidence="7 9" id="KW-0573">Peptidoglycan synthesis</keyword>
<evidence type="ECO:0000256" key="5">
    <source>
        <dbReference type="ARBA" id="ARBA00022801"/>
    </source>
</evidence>
<dbReference type="PROSITE" id="PS52029">
    <property type="entry name" value="LD_TPASE"/>
    <property type="match status" value="1"/>
</dbReference>
<evidence type="ECO:0000256" key="4">
    <source>
        <dbReference type="ARBA" id="ARBA00022679"/>
    </source>
</evidence>
<evidence type="ECO:0000256" key="2">
    <source>
        <dbReference type="ARBA" id="ARBA00005992"/>
    </source>
</evidence>
<evidence type="ECO:0000256" key="8">
    <source>
        <dbReference type="ARBA" id="ARBA00023316"/>
    </source>
</evidence>
<dbReference type="CDD" id="cd16913">
    <property type="entry name" value="YkuD_like"/>
    <property type="match status" value="1"/>
</dbReference>
<comment type="similarity">
    <text evidence="2">Belongs to the YkuD family.</text>
</comment>
<organism evidence="11 12">
    <name type="scientific">Pseudoteredinibacter isoporae</name>
    <dbReference type="NCBI Taxonomy" id="570281"/>
    <lineage>
        <taxon>Bacteria</taxon>
        <taxon>Pseudomonadati</taxon>
        <taxon>Pseudomonadota</taxon>
        <taxon>Gammaproteobacteria</taxon>
        <taxon>Cellvibrionales</taxon>
        <taxon>Cellvibrionaceae</taxon>
        <taxon>Pseudoteredinibacter</taxon>
    </lineage>
</organism>
<feature type="domain" description="L,D-TPase catalytic" evidence="10">
    <location>
        <begin position="17"/>
        <end position="176"/>
    </location>
</feature>
<dbReference type="RefSeq" id="WP_166844632.1">
    <property type="nucleotide sequence ID" value="NZ_JAAONY010000002.1"/>
</dbReference>
<dbReference type="GO" id="GO:0018104">
    <property type="term" value="P:peptidoglycan-protein cross-linking"/>
    <property type="evidence" value="ECO:0007669"/>
    <property type="project" value="TreeGrafter"/>
</dbReference>
<dbReference type="GO" id="GO:0008360">
    <property type="term" value="P:regulation of cell shape"/>
    <property type="evidence" value="ECO:0007669"/>
    <property type="project" value="UniProtKB-UniRule"/>
</dbReference>
<reference evidence="11 12" key="1">
    <citation type="submission" date="2020-08" db="EMBL/GenBank/DDBJ databases">
        <title>Genomic Encyclopedia of Type Strains, Phase IV (KMG-IV): sequencing the most valuable type-strain genomes for metagenomic binning, comparative biology and taxonomic classification.</title>
        <authorList>
            <person name="Goeker M."/>
        </authorList>
    </citation>
    <scope>NUCLEOTIDE SEQUENCE [LARGE SCALE GENOMIC DNA]</scope>
    <source>
        <strain evidence="11 12">DSM 22368</strain>
    </source>
</reference>
<keyword evidence="8 9" id="KW-0961">Cell wall biogenesis/degradation</keyword>
<evidence type="ECO:0000313" key="11">
    <source>
        <dbReference type="EMBL" id="MBB6521735.1"/>
    </source>
</evidence>
<keyword evidence="4" id="KW-0808">Transferase</keyword>
<accession>A0A7X0JT10</accession>
<feature type="active site" description="Proton donor/acceptor" evidence="9">
    <location>
        <position position="136"/>
    </location>
</feature>
<evidence type="ECO:0000256" key="7">
    <source>
        <dbReference type="ARBA" id="ARBA00022984"/>
    </source>
</evidence>
<dbReference type="GO" id="GO:0071555">
    <property type="term" value="P:cell wall organization"/>
    <property type="evidence" value="ECO:0007669"/>
    <property type="project" value="UniProtKB-UniRule"/>
</dbReference>
<dbReference type="InParanoid" id="A0A7X0JT10"/>